<evidence type="ECO:0000313" key="3">
    <source>
        <dbReference type="Proteomes" id="UP000789405"/>
    </source>
</evidence>
<dbReference type="AlphaFoldDB" id="A0A9N9I4X5"/>
<name>A0A9N9I4X5_9GLOM</name>
<dbReference type="PANTHER" id="PTHR14187">
    <property type="entry name" value="ALPHA KINASE/ELONGATION FACTOR 2 KINASE"/>
    <property type="match status" value="1"/>
</dbReference>
<dbReference type="Proteomes" id="UP000789405">
    <property type="component" value="Unassembled WGS sequence"/>
</dbReference>
<comment type="caution">
    <text evidence="2">The sequence shown here is derived from an EMBL/GenBank/DDBJ whole genome shotgun (WGS) entry which is preliminary data.</text>
</comment>
<keyword evidence="3" id="KW-1185">Reference proteome</keyword>
<feature type="region of interest" description="Disordered" evidence="1">
    <location>
        <begin position="1"/>
        <end position="22"/>
    </location>
</feature>
<dbReference type="SUPFAM" id="SSF53067">
    <property type="entry name" value="Actin-like ATPase domain"/>
    <property type="match status" value="1"/>
</dbReference>
<dbReference type="PANTHER" id="PTHR14187:SF5">
    <property type="entry name" value="HEAT SHOCK 70 KDA PROTEIN 12A"/>
    <property type="match status" value="1"/>
</dbReference>
<evidence type="ECO:0000313" key="2">
    <source>
        <dbReference type="EMBL" id="CAG8720180.1"/>
    </source>
</evidence>
<reference evidence="2" key="1">
    <citation type="submission" date="2021-06" db="EMBL/GenBank/DDBJ databases">
        <authorList>
            <person name="Kallberg Y."/>
            <person name="Tangrot J."/>
            <person name="Rosling A."/>
        </authorList>
    </citation>
    <scope>NUCLEOTIDE SEQUENCE</scope>
    <source>
        <strain evidence="2">MA453B</strain>
    </source>
</reference>
<dbReference type="EMBL" id="CAJVPY010010607">
    <property type="protein sequence ID" value="CAG8720180.1"/>
    <property type="molecule type" value="Genomic_DNA"/>
</dbReference>
<sequence>VTVETLPSNQQHYIHSNSHSASNGVTASSLYIPNSYSMKASKVPNSSLIKEKKILHKYEFANDRFDLRLNWIDFGIRKSGFAYANTGNPEVVTNDTWPEEAGVKKPKRNSTSKPVKLFKLHLYNIPEKEKPALPKGLDYKKVITDYSTELESVATRWPNVDFMNQILLIMAVPAEFSEQANATIRECVYKAGLISTQYSESLQLPTEREFHILYLRHPCTLKERMILDVGSTFLVLFCGADIVDLTTHELLENNRLGEVTKRSGDLCGGTSVDREFIKFLRRKVGDSAINKLLENHYGQFQYMEQEFCRRIKFPFTGNRNDFKTYELDIEELCPVLPQYVTGTSKVKFEENDWIIDLEYEDVKSQYTRTCAAMGLVGGFSESKYLQTRIKQEFGAQIREICIPSIPITAVARCEFIKYRST</sequence>
<proteinExistence type="predicted"/>
<organism evidence="2 3">
    <name type="scientific">Dentiscutata erythropus</name>
    <dbReference type="NCBI Taxonomy" id="1348616"/>
    <lineage>
        <taxon>Eukaryota</taxon>
        <taxon>Fungi</taxon>
        <taxon>Fungi incertae sedis</taxon>
        <taxon>Mucoromycota</taxon>
        <taxon>Glomeromycotina</taxon>
        <taxon>Glomeromycetes</taxon>
        <taxon>Diversisporales</taxon>
        <taxon>Gigasporaceae</taxon>
        <taxon>Dentiscutata</taxon>
    </lineage>
</organism>
<dbReference type="InterPro" id="IPR043129">
    <property type="entry name" value="ATPase_NBD"/>
</dbReference>
<protein>
    <submittedName>
        <fullName evidence="2">20778_t:CDS:1</fullName>
    </submittedName>
</protein>
<gene>
    <name evidence="2" type="ORF">DERYTH_LOCUS14259</name>
</gene>
<feature type="non-terminal residue" evidence="2">
    <location>
        <position position="421"/>
    </location>
</feature>
<evidence type="ECO:0000256" key="1">
    <source>
        <dbReference type="SAM" id="MobiDB-lite"/>
    </source>
</evidence>
<accession>A0A9N9I4X5</accession>
<dbReference type="OrthoDB" id="2963168at2759"/>